<proteinExistence type="predicted"/>
<comment type="caution">
    <text evidence="1">The sequence shown here is derived from an EMBL/GenBank/DDBJ whole genome shotgun (WGS) entry which is preliminary data.</text>
</comment>
<protein>
    <submittedName>
        <fullName evidence="1">Uncharacterized protein</fullName>
    </submittedName>
</protein>
<gene>
    <name evidence="1" type="ORF">BC659_0196</name>
</gene>
<organism evidence="1 2">
    <name type="scientific">Sediminibacterium goheungense</name>
    <dbReference type="NCBI Taxonomy" id="1086393"/>
    <lineage>
        <taxon>Bacteria</taxon>
        <taxon>Pseudomonadati</taxon>
        <taxon>Bacteroidota</taxon>
        <taxon>Chitinophagia</taxon>
        <taxon>Chitinophagales</taxon>
        <taxon>Chitinophagaceae</taxon>
        <taxon>Sediminibacterium</taxon>
    </lineage>
</organism>
<sequence length="136" mass="15430">MITELSSYLNNRVFEDNSDVQNIFLAYNLPAWMKKAETVFNKRELSDLLLSNFQESNPQAETTIKTKVDFMPEDPVDCFCHVGNTGYSCKQLQIGFPSGVTQVYGMCEEGNRVCKSSNRGCGFLWLEKCNGSHCNY</sequence>
<dbReference type="NCBIfam" id="NF033852">
    <property type="entry name" value="fulvocin_rel"/>
    <property type="match status" value="1"/>
</dbReference>
<dbReference type="Proteomes" id="UP000295741">
    <property type="component" value="Unassembled WGS sequence"/>
</dbReference>
<evidence type="ECO:0000313" key="1">
    <source>
        <dbReference type="EMBL" id="TDO28136.1"/>
    </source>
</evidence>
<dbReference type="EMBL" id="SNWP01000010">
    <property type="protein sequence ID" value="TDO28136.1"/>
    <property type="molecule type" value="Genomic_DNA"/>
</dbReference>
<dbReference type="OrthoDB" id="1453101at2"/>
<accession>A0A4R6J1K2</accession>
<keyword evidence="2" id="KW-1185">Reference proteome</keyword>
<reference evidence="1 2" key="1">
    <citation type="submission" date="2019-03" db="EMBL/GenBank/DDBJ databases">
        <title>Genomic Encyclopedia of Archaeal and Bacterial Type Strains, Phase II (KMG-II): from individual species to whole genera.</title>
        <authorList>
            <person name="Goeker M."/>
        </authorList>
    </citation>
    <scope>NUCLEOTIDE SEQUENCE [LARGE SCALE GENOMIC DNA]</scope>
    <source>
        <strain evidence="1 2">DSM 28323</strain>
    </source>
</reference>
<name>A0A4R6J1K2_9BACT</name>
<evidence type="ECO:0000313" key="2">
    <source>
        <dbReference type="Proteomes" id="UP000295741"/>
    </source>
</evidence>
<dbReference type="AlphaFoldDB" id="A0A4R6J1K2"/>